<feature type="compositionally biased region" description="Polar residues" evidence="1">
    <location>
        <begin position="556"/>
        <end position="584"/>
    </location>
</feature>
<feature type="compositionally biased region" description="Basic and acidic residues" evidence="1">
    <location>
        <begin position="828"/>
        <end position="838"/>
    </location>
</feature>
<keyword evidence="3" id="KW-1185">Reference proteome</keyword>
<proteinExistence type="predicted"/>
<feature type="region of interest" description="Disordered" evidence="1">
    <location>
        <begin position="646"/>
        <end position="746"/>
    </location>
</feature>
<feature type="compositionally biased region" description="Polar residues" evidence="1">
    <location>
        <begin position="79"/>
        <end position="96"/>
    </location>
</feature>
<dbReference type="OrthoDB" id="5417386at2759"/>
<feature type="region of interest" description="Disordered" evidence="1">
    <location>
        <begin position="466"/>
        <end position="614"/>
    </location>
</feature>
<gene>
    <name evidence="2" type="ORF">PAC_01417</name>
</gene>
<feature type="region of interest" description="Disordered" evidence="1">
    <location>
        <begin position="199"/>
        <end position="226"/>
    </location>
</feature>
<name>A0A1L7WFJ6_9HELO</name>
<feature type="region of interest" description="Disordered" evidence="1">
    <location>
        <begin position="32"/>
        <end position="61"/>
    </location>
</feature>
<accession>A0A1L7WFJ6</accession>
<feature type="compositionally biased region" description="Polar residues" evidence="1">
    <location>
        <begin position="646"/>
        <end position="662"/>
    </location>
</feature>
<evidence type="ECO:0000313" key="3">
    <source>
        <dbReference type="Proteomes" id="UP000184330"/>
    </source>
</evidence>
<feature type="region of interest" description="Disordered" evidence="1">
    <location>
        <begin position="298"/>
        <end position="318"/>
    </location>
</feature>
<dbReference type="EMBL" id="FJOG01000002">
    <property type="protein sequence ID" value="CZR51540.1"/>
    <property type="molecule type" value="Genomic_DNA"/>
</dbReference>
<dbReference type="AlphaFoldDB" id="A0A1L7WFJ6"/>
<protein>
    <submittedName>
        <fullName evidence="2">Uncharacterized protein</fullName>
    </submittedName>
</protein>
<feature type="region of interest" description="Disordered" evidence="1">
    <location>
        <begin position="79"/>
        <end position="109"/>
    </location>
</feature>
<feature type="compositionally biased region" description="Basic and acidic residues" evidence="1">
    <location>
        <begin position="300"/>
        <end position="315"/>
    </location>
</feature>
<feature type="compositionally biased region" description="Polar residues" evidence="1">
    <location>
        <begin position="425"/>
        <end position="435"/>
    </location>
</feature>
<feature type="compositionally biased region" description="Basic and acidic residues" evidence="1">
    <location>
        <begin position="217"/>
        <end position="226"/>
    </location>
</feature>
<feature type="compositionally biased region" description="Polar residues" evidence="1">
    <location>
        <begin position="723"/>
        <end position="733"/>
    </location>
</feature>
<evidence type="ECO:0000256" key="1">
    <source>
        <dbReference type="SAM" id="MobiDB-lite"/>
    </source>
</evidence>
<evidence type="ECO:0000313" key="2">
    <source>
        <dbReference type="EMBL" id="CZR51540.1"/>
    </source>
</evidence>
<feature type="region of interest" description="Disordered" evidence="1">
    <location>
        <begin position="785"/>
        <end position="838"/>
    </location>
</feature>
<organism evidence="2 3">
    <name type="scientific">Phialocephala subalpina</name>
    <dbReference type="NCBI Taxonomy" id="576137"/>
    <lineage>
        <taxon>Eukaryota</taxon>
        <taxon>Fungi</taxon>
        <taxon>Dikarya</taxon>
        <taxon>Ascomycota</taxon>
        <taxon>Pezizomycotina</taxon>
        <taxon>Leotiomycetes</taxon>
        <taxon>Helotiales</taxon>
        <taxon>Mollisiaceae</taxon>
        <taxon>Phialocephala</taxon>
        <taxon>Phialocephala fortinii species complex</taxon>
    </lineage>
</organism>
<feature type="compositionally biased region" description="Polar residues" evidence="1">
    <location>
        <begin position="507"/>
        <end position="519"/>
    </location>
</feature>
<sequence length="874" mass="95737">MQSSVQAEPPRLGDIPRTFSNDSSVLISKEVSITSSRAPTPIQRASYSSMPPTHIRPQTTSVSSIPYGTLAAQVSRWNSLSKNSEKSSVFQFQMRPSTARRPSSADPDLLESNRESMKALSDFLMTREPPPNNFMSIQSSDDDKSLSSFKKSAYKLLGKSKKKKSKTPRLMRLPDSAVAAKTRQGARHIAISIPIEHDHMEPIPRPLTPATRQQVRSGERERTDRTAVHVLKPVTELRESASSYLSSPTSPPGSRNGPVVVEPVLEAPINPLGFHPLGDIGRPQSPTLGQNAGAYLNYKPEPRIEPRNAPKYDPKKPHKSYVAVSPIAMQREDNNRSDPWHSGGTMYNNISIAATPQAGHSRQVSSVSTAPSATATGATVMTGLKIDLPPRNSSISKVPTSIQAELANSSRLTNEKASLEPLNSPAKQRSTDSYSPSPPLVIIETAQPARKYSGLGVDGIQLVRSTTPRSQISPPPNKSLPDIPSGGRVMSRPSTAPPVQSEMRITAVSQIKESTARRTASTKDRDFGKVDPAFEKRQSRQERVKERKQRDIEALRSSTGSKAGTRSPLSESNNNRETASSSTGVGTGAIRSSRITTPPRNPKRNGPSSAEKRRLANSVTPIMLVANLPPYTGHVSLEDLRSSSLNRYKNTDSQSTTRALRNSTRERTPPHSPTALGSFPRVPESGSSQNRYTFPLTGRHSRSPSQSSSHSTGSSTPRRSIRGRTQSLRSSVLETRRQERRAKRNLSLREQDLDDRMRKIERDNAVLLHTLGGIARSFGQLHHATSRRNRSRRGVVGFDGEGREIRRGRGEDEMVGREERGGSGADVKGVEGVRRGELRSMEPVMRELQGFAPRVSEEVGRVSTESRGVDGFEE</sequence>
<dbReference type="Proteomes" id="UP000184330">
    <property type="component" value="Unassembled WGS sequence"/>
</dbReference>
<feature type="compositionally biased region" description="Low complexity" evidence="1">
    <location>
        <begin position="703"/>
        <end position="718"/>
    </location>
</feature>
<feature type="compositionally biased region" description="Basic and acidic residues" evidence="1">
    <location>
        <begin position="800"/>
        <end position="821"/>
    </location>
</feature>
<reference evidence="2 3" key="1">
    <citation type="submission" date="2016-03" db="EMBL/GenBank/DDBJ databases">
        <authorList>
            <person name="Ploux O."/>
        </authorList>
    </citation>
    <scope>NUCLEOTIDE SEQUENCE [LARGE SCALE GENOMIC DNA]</scope>
    <source>
        <strain evidence="2 3">UAMH 11012</strain>
    </source>
</reference>
<feature type="region of interest" description="Disordered" evidence="1">
    <location>
        <begin position="407"/>
        <end position="438"/>
    </location>
</feature>
<feature type="compositionally biased region" description="Basic and acidic residues" evidence="1">
    <location>
        <begin position="521"/>
        <end position="554"/>
    </location>
</feature>